<organism evidence="2 3">
    <name type="scientific">Culex pipiens pipiens</name>
    <name type="common">Northern house mosquito</name>
    <dbReference type="NCBI Taxonomy" id="38569"/>
    <lineage>
        <taxon>Eukaryota</taxon>
        <taxon>Metazoa</taxon>
        <taxon>Ecdysozoa</taxon>
        <taxon>Arthropoda</taxon>
        <taxon>Hexapoda</taxon>
        <taxon>Insecta</taxon>
        <taxon>Pterygota</taxon>
        <taxon>Neoptera</taxon>
        <taxon>Endopterygota</taxon>
        <taxon>Diptera</taxon>
        <taxon>Nematocera</taxon>
        <taxon>Culicoidea</taxon>
        <taxon>Culicidae</taxon>
        <taxon>Culicinae</taxon>
        <taxon>Culicini</taxon>
        <taxon>Culex</taxon>
        <taxon>Culex</taxon>
    </lineage>
</organism>
<name>A0ABD1DBD2_CULPP</name>
<evidence type="ECO:0000313" key="2">
    <source>
        <dbReference type="EMBL" id="KAL1396931.1"/>
    </source>
</evidence>
<accession>A0ABD1DBD2</accession>
<comment type="caution">
    <text evidence="2">The sequence shown here is derived from an EMBL/GenBank/DDBJ whole genome shotgun (WGS) entry which is preliminary data.</text>
</comment>
<proteinExistence type="predicted"/>
<dbReference type="AlphaFoldDB" id="A0ABD1DBD2"/>
<feature type="region of interest" description="Disordered" evidence="1">
    <location>
        <begin position="1"/>
        <end position="20"/>
    </location>
</feature>
<reference evidence="2 3" key="1">
    <citation type="submission" date="2024-05" db="EMBL/GenBank/DDBJ databases">
        <title>Culex pipiens pipiens assembly and annotation.</title>
        <authorList>
            <person name="Alout H."/>
            <person name="Durand T."/>
        </authorList>
    </citation>
    <scope>NUCLEOTIDE SEQUENCE [LARGE SCALE GENOMIC DNA]</scope>
    <source>
        <strain evidence="2">HA-2024</strain>
        <tissue evidence="2">Whole body</tissue>
    </source>
</reference>
<sequence length="36" mass="3999">MALPNIEDETPPPLVGSGEQDVLVCGNWDRQRTFTL</sequence>
<gene>
    <name evidence="2" type="ORF">pipiens_000033</name>
</gene>
<dbReference type="EMBL" id="JBEHCU010006513">
    <property type="protein sequence ID" value="KAL1396931.1"/>
    <property type="molecule type" value="Genomic_DNA"/>
</dbReference>
<dbReference type="Proteomes" id="UP001562425">
    <property type="component" value="Unassembled WGS sequence"/>
</dbReference>
<protein>
    <submittedName>
        <fullName evidence="2">Uncharacterized protein</fullName>
    </submittedName>
</protein>
<feature type="non-terminal residue" evidence="2">
    <location>
        <position position="36"/>
    </location>
</feature>
<feature type="compositionally biased region" description="Acidic residues" evidence="1">
    <location>
        <begin position="1"/>
        <end position="10"/>
    </location>
</feature>
<evidence type="ECO:0000256" key="1">
    <source>
        <dbReference type="SAM" id="MobiDB-lite"/>
    </source>
</evidence>
<evidence type="ECO:0000313" key="3">
    <source>
        <dbReference type="Proteomes" id="UP001562425"/>
    </source>
</evidence>
<keyword evidence="3" id="KW-1185">Reference proteome</keyword>